<evidence type="ECO:0000256" key="6">
    <source>
        <dbReference type="ARBA" id="ARBA00023002"/>
    </source>
</evidence>
<dbReference type="CDD" id="cd04730">
    <property type="entry name" value="NPD_like"/>
    <property type="match status" value="1"/>
</dbReference>
<comment type="caution">
    <text evidence="11">The sequence shown here is derived from an EMBL/GenBank/DDBJ whole genome shotgun (WGS) entry which is preliminary data.</text>
</comment>
<keyword evidence="11" id="KW-0223">Dioxygenase</keyword>
<dbReference type="InterPro" id="IPR013785">
    <property type="entry name" value="Aldolase_TIM"/>
</dbReference>
<evidence type="ECO:0000256" key="4">
    <source>
        <dbReference type="ARBA" id="ARBA00022630"/>
    </source>
</evidence>
<dbReference type="AlphaFoldDB" id="A0A1V2IH96"/>
<dbReference type="SUPFAM" id="SSF51412">
    <property type="entry name" value="Inosine monophosphate dehydrogenase (IMPDH)"/>
    <property type="match status" value="1"/>
</dbReference>
<dbReference type="EMBL" id="MOMC01000010">
    <property type="protein sequence ID" value="ONH32497.1"/>
    <property type="molecule type" value="Genomic_DNA"/>
</dbReference>
<feature type="region of interest" description="Disordered" evidence="10">
    <location>
        <begin position="100"/>
        <end position="121"/>
    </location>
</feature>
<comment type="similarity">
    <text evidence="2">Belongs to the nitronate monooxygenase family. NMO class I subfamily.</text>
</comment>
<dbReference type="GO" id="GO:0009636">
    <property type="term" value="P:response to toxic substance"/>
    <property type="evidence" value="ECO:0007669"/>
    <property type="project" value="UniProtKB-KW"/>
</dbReference>
<dbReference type="Pfam" id="PF03060">
    <property type="entry name" value="NMO"/>
    <property type="match status" value="1"/>
</dbReference>
<name>A0A1V2IH96_9ACTN</name>
<dbReference type="Gene3D" id="3.20.20.70">
    <property type="entry name" value="Aldolase class I"/>
    <property type="match status" value="1"/>
</dbReference>
<dbReference type="PANTHER" id="PTHR42747:SF3">
    <property type="entry name" value="NITRONATE MONOOXYGENASE-RELATED"/>
    <property type="match status" value="1"/>
</dbReference>
<keyword evidence="12" id="KW-1185">Reference proteome</keyword>
<evidence type="ECO:0000256" key="7">
    <source>
        <dbReference type="ARBA" id="ARBA00023033"/>
    </source>
</evidence>
<dbReference type="Proteomes" id="UP000188929">
    <property type="component" value="Unassembled WGS sequence"/>
</dbReference>
<dbReference type="GO" id="GO:0051213">
    <property type="term" value="F:dioxygenase activity"/>
    <property type="evidence" value="ECO:0007669"/>
    <property type="project" value="UniProtKB-KW"/>
</dbReference>
<evidence type="ECO:0000313" key="12">
    <source>
        <dbReference type="Proteomes" id="UP000188929"/>
    </source>
</evidence>
<evidence type="ECO:0000256" key="1">
    <source>
        <dbReference type="ARBA" id="ARBA00001917"/>
    </source>
</evidence>
<evidence type="ECO:0000256" key="10">
    <source>
        <dbReference type="SAM" id="MobiDB-lite"/>
    </source>
</evidence>
<reference evidence="12" key="1">
    <citation type="submission" date="2016-10" db="EMBL/GenBank/DDBJ databases">
        <title>Frankia sp. NRRL B-16386 Genome sequencing.</title>
        <authorList>
            <person name="Ghodhbane-Gtari F."/>
            <person name="Swanson E."/>
            <person name="Gueddou A."/>
            <person name="Hezbri K."/>
            <person name="Ktari K."/>
            <person name="Nouioui I."/>
            <person name="Morris K."/>
            <person name="Simpson S."/>
            <person name="Abebe-Akele F."/>
            <person name="Thomas K."/>
            <person name="Gtari M."/>
            <person name="Tisa L.S."/>
        </authorList>
    </citation>
    <scope>NUCLEOTIDE SEQUENCE [LARGE SCALE GENOMIC DNA]</scope>
    <source>
        <strain evidence="12">NRRL B-16386</strain>
    </source>
</reference>
<dbReference type="RefSeq" id="WP_076814186.1">
    <property type="nucleotide sequence ID" value="NZ_MOMC01000010.1"/>
</dbReference>
<keyword evidence="3" id="KW-0216">Detoxification</keyword>
<evidence type="ECO:0000256" key="2">
    <source>
        <dbReference type="ARBA" id="ARBA00009881"/>
    </source>
</evidence>
<keyword evidence="7" id="KW-0503">Monooxygenase</keyword>
<dbReference type="OrthoDB" id="9778912at2"/>
<proteinExistence type="inferred from homology"/>
<evidence type="ECO:0000256" key="5">
    <source>
        <dbReference type="ARBA" id="ARBA00022643"/>
    </source>
</evidence>
<dbReference type="InterPro" id="IPR004136">
    <property type="entry name" value="NMO"/>
</dbReference>
<comment type="cofactor">
    <cofactor evidence="1">
        <name>FMN</name>
        <dbReference type="ChEBI" id="CHEBI:58210"/>
    </cofactor>
</comment>
<evidence type="ECO:0000313" key="11">
    <source>
        <dbReference type="EMBL" id="ONH32497.1"/>
    </source>
</evidence>
<dbReference type="PANTHER" id="PTHR42747">
    <property type="entry name" value="NITRONATE MONOOXYGENASE-RELATED"/>
    <property type="match status" value="1"/>
</dbReference>
<sequence length="377" mass="37592">MELPHVPTRIVCAPMAGGPSTPELTAAVGEAGGLGTLAAGYLTADRFAADVERTRELTRRPFAVNLFLGGGRPRGAAAQALDAAVAAYVERLGPLAARLGVAPGDPRPGGAGGPAGPPGAADDDDFAAKLDIVVAARPALLSVAFGLPTSEDVARCHGAGIPVAVTVTDERQAIAAAALGADALIAQGWEAGGHRGGIDPDDAEGADVRLALMPLLARVRAAVGLPVLAAGGIADGAGIAAVLAAGAHAAVLGSAFLLTPEAGTSDVHRAALAGGRRTVVSRAFTGRLARGFDNVFTREHGADAPAAYPRVHRITAPLRAEGRRRGDPELVNLWAGETASLSRAVPAGDLVAAWHAQAGEALGAARARLAPAATSQG</sequence>
<accession>A0A1V2IH96</accession>
<gene>
    <name evidence="11" type="ORF">BL253_05385</name>
</gene>
<keyword evidence="4" id="KW-0285">Flavoprotein</keyword>
<keyword evidence="6" id="KW-0560">Oxidoreductase</keyword>
<dbReference type="STRING" id="1834516.BL253_05385"/>
<evidence type="ECO:0000256" key="3">
    <source>
        <dbReference type="ARBA" id="ARBA00022575"/>
    </source>
</evidence>
<evidence type="ECO:0000256" key="9">
    <source>
        <dbReference type="ARBA" id="ARBA00049401"/>
    </source>
</evidence>
<comment type="catalytic activity">
    <reaction evidence="9">
        <text>3 propionate 3-nitronate + 3 O2 + H2O = 3 3-oxopropanoate + 2 nitrate + nitrite + H2O2 + 3 H(+)</text>
        <dbReference type="Rhea" id="RHEA:57332"/>
        <dbReference type="ChEBI" id="CHEBI:15377"/>
        <dbReference type="ChEBI" id="CHEBI:15378"/>
        <dbReference type="ChEBI" id="CHEBI:15379"/>
        <dbReference type="ChEBI" id="CHEBI:16240"/>
        <dbReference type="ChEBI" id="CHEBI:16301"/>
        <dbReference type="ChEBI" id="CHEBI:17632"/>
        <dbReference type="ChEBI" id="CHEBI:33190"/>
        <dbReference type="ChEBI" id="CHEBI:136067"/>
    </reaction>
</comment>
<evidence type="ECO:0000256" key="8">
    <source>
        <dbReference type="ARBA" id="ARBA00031155"/>
    </source>
</evidence>
<organism evidence="11 12">
    <name type="scientific">Pseudofrankia asymbiotica</name>
    <dbReference type="NCBI Taxonomy" id="1834516"/>
    <lineage>
        <taxon>Bacteria</taxon>
        <taxon>Bacillati</taxon>
        <taxon>Actinomycetota</taxon>
        <taxon>Actinomycetes</taxon>
        <taxon>Frankiales</taxon>
        <taxon>Frankiaceae</taxon>
        <taxon>Pseudofrankia</taxon>
    </lineage>
</organism>
<dbReference type="GO" id="GO:0018580">
    <property type="term" value="F:nitronate monooxygenase activity"/>
    <property type="evidence" value="ECO:0007669"/>
    <property type="project" value="InterPro"/>
</dbReference>
<protein>
    <recommendedName>
        <fullName evidence="8">Propionate 3-nitronate monooxygenase</fullName>
    </recommendedName>
</protein>
<keyword evidence="5" id="KW-0288">FMN</keyword>